<keyword evidence="4" id="KW-0159">Chromosome partition</keyword>
<evidence type="ECO:0000256" key="1">
    <source>
        <dbReference type="ARBA" id="ARBA00000451"/>
    </source>
</evidence>
<evidence type="ECO:0000259" key="5">
    <source>
        <dbReference type="PROSITE" id="PS51700"/>
    </source>
</evidence>
<dbReference type="GO" id="GO:0044732">
    <property type="term" value="C:mitotic spindle pole body"/>
    <property type="evidence" value="ECO:0007669"/>
    <property type="project" value="TreeGrafter"/>
</dbReference>
<dbReference type="GO" id="GO:0004197">
    <property type="term" value="F:cysteine-type endopeptidase activity"/>
    <property type="evidence" value="ECO:0007669"/>
    <property type="project" value="InterPro"/>
</dbReference>
<dbReference type="InterPro" id="IPR005314">
    <property type="entry name" value="Peptidase_C50"/>
</dbReference>
<dbReference type="GO" id="GO:0005737">
    <property type="term" value="C:cytoplasm"/>
    <property type="evidence" value="ECO:0007669"/>
    <property type="project" value="TreeGrafter"/>
</dbReference>
<sequence length="814" mass="92304">MLDFTQTLASENKQIDDFELLYEYIQSLLVGDGLKKFIYFNASSLVYSSLITPENELTLKLRIVNDYILNSKLSSLYFKEHFKSIVVEPFFLHDEGKQVSKPRGRLAKNMLDLMETTTALSNLFEGIYKHSVVNNGIIYSMKFVSELSRLRNMVIIANSKLNRCVDEGQNSTIISESIELCSCLDLWMQNESIYLNSNRKLENKNINKNRGLLEKGKSLKSSFRTIVEPSLKNLGISPNEIYANLPINITVVSVSVDFDSETLYVIRYNRESSISQGSDEINCQPAVYRLPLKSPYEDIEKINEIIEKADYSISSEGISAITKADWWSNRAELDLKLKTILKNIQEKWRKVSAAVYESIPKSHKSKKKLENMEISLSVVQSMLAFVYASAKEKSDDQTYEDAVGYISIFLLTNSVREAGNYSVDEAEFSDKVYDSLNERLKEVFFEYLSDMFICEQEHVILVLDKQLSNIPIESFPYLRGFPISRVPSMELLVRLSKLSTEETRRITSFNQFTSGSRLSETPDTSIERYDDYCYDEGFSDLIQGTKDTGYLTPVRINRGNDEDIISNDFSQLSVKKSTKGLIELQSISVNQKDRVFKKTVLDADVNSVFYLINPGGDLQRTQQTMEPIVKMDQCREWNGIIGREPLSQELVYGLHNSEIYLYFGHGGGEKYLKRSHLSSIGLLKMGAIFGCSSAKIFSNSGYSKDQLMALKGIGLDGNGVNYLASGSCLSYIGNLFDVGDKDIDTFSLGFLRKFGMIRNENEIKESYKCACCFVFGEKKISNVQAVSMSRDECKMKYLTGCAPVVYGLPVYSKN</sequence>
<keyword evidence="7" id="KW-1185">Reference proteome</keyword>
<feature type="domain" description="Peptidase C50" evidence="5">
    <location>
        <begin position="605"/>
        <end position="702"/>
    </location>
</feature>
<evidence type="ECO:0000256" key="2">
    <source>
        <dbReference type="ARBA" id="ARBA00012489"/>
    </source>
</evidence>
<dbReference type="EMBL" id="LSSN01001655">
    <property type="protein sequence ID" value="OMJ18796.1"/>
    <property type="molecule type" value="Genomic_DNA"/>
</dbReference>
<protein>
    <recommendedName>
        <fullName evidence="2">separase</fullName>
        <ecNumber evidence="2">3.4.22.49</ecNumber>
    </recommendedName>
</protein>
<keyword evidence="3" id="KW-0378">Hydrolase</keyword>
<dbReference type="GO" id="GO:0005634">
    <property type="term" value="C:nucleus"/>
    <property type="evidence" value="ECO:0007669"/>
    <property type="project" value="InterPro"/>
</dbReference>
<comment type="caution">
    <text evidence="6">The sequence shown here is derived from an EMBL/GenBank/DDBJ whole genome shotgun (WGS) entry which is preliminary data.</text>
</comment>
<name>A0A1R1XW09_9FUNG</name>
<dbReference type="GO" id="GO:0072686">
    <property type="term" value="C:mitotic spindle"/>
    <property type="evidence" value="ECO:0007669"/>
    <property type="project" value="TreeGrafter"/>
</dbReference>
<dbReference type="PANTHER" id="PTHR12792:SF0">
    <property type="entry name" value="SEPARIN"/>
    <property type="match status" value="1"/>
</dbReference>
<evidence type="ECO:0000256" key="4">
    <source>
        <dbReference type="ARBA" id="ARBA00022829"/>
    </source>
</evidence>
<dbReference type="PANTHER" id="PTHR12792">
    <property type="entry name" value="EXTRA SPINDLE POLES 1-RELATED"/>
    <property type="match status" value="1"/>
</dbReference>
<organism evidence="6 7">
    <name type="scientific">Smittium culicis</name>
    <dbReference type="NCBI Taxonomy" id="133412"/>
    <lineage>
        <taxon>Eukaryota</taxon>
        <taxon>Fungi</taxon>
        <taxon>Fungi incertae sedis</taxon>
        <taxon>Zoopagomycota</taxon>
        <taxon>Kickxellomycotina</taxon>
        <taxon>Harpellomycetes</taxon>
        <taxon>Harpellales</taxon>
        <taxon>Legeriomycetaceae</taxon>
        <taxon>Smittium</taxon>
    </lineage>
</organism>
<dbReference type="STRING" id="133412.A0A1R1XW09"/>
<evidence type="ECO:0000256" key="3">
    <source>
        <dbReference type="ARBA" id="ARBA00022801"/>
    </source>
</evidence>
<dbReference type="EC" id="3.4.22.49" evidence="2"/>
<gene>
    <name evidence="6" type="ORF">AYI70_g5136</name>
</gene>
<accession>A0A1R1XW09</accession>
<dbReference type="Proteomes" id="UP000187283">
    <property type="component" value="Unassembled WGS sequence"/>
</dbReference>
<evidence type="ECO:0000313" key="7">
    <source>
        <dbReference type="Proteomes" id="UP000187283"/>
    </source>
</evidence>
<dbReference type="AlphaFoldDB" id="A0A1R1XW09"/>
<dbReference type="Pfam" id="PF03568">
    <property type="entry name" value="Separin_C"/>
    <property type="match status" value="2"/>
</dbReference>
<evidence type="ECO:0000313" key="6">
    <source>
        <dbReference type="EMBL" id="OMJ18796.1"/>
    </source>
</evidence>
<comment type="catalytic activity">
    <reaction evidence="1">
        <text>All bonds known to be hydrolyzed by this endopeptidase have arginine in P1 and an acidic residue in P4. P6 is often occupied by an acidic residue or by a hydroxy-amino-acid residue, the phosphorylation of which enhances cleavage.</text>
        <dbReference type="EC" id="3.4.22.49"/>
    </reaction>
</comment>
<dbReference type="InterPro" id="IPR030397">
    <property type="entry name" value="SEPARIN_core_dom"/>
</dbReference>
<reference evidence="6 7" key="1">
    <citation type="submission" date="2017-01" db="EMBL/GenBank/DDBJ databases">
        <authorList>
            <person name="Mah S.A."/>
            <person name="Swanson W.J."/>
            <person name="Moy G.W."/>
            <person name="Vacquier V.D."/>
        </authorList>
    </citation>
    <scope>NUCLEOTIDE SEQUENCE [LARGE SCALE GENOMIC DNA]</scope>
    <source>
        <strain evidence="6 7">GSMNP</strain>
    </source>
</reference>
<dbReference type="GO" id="GO:0006508">
    <property type="term" value="P:proteolysis"/>
    <property type="evidence" value="ECO:0007669"/>
    <property type="project" value="InterPro"/>
</dbReference>
<dbReference type="PROSITE" id="PS51700">
    <property type="entry name" value="SEPARIN"/>
    <property type="match status" value="1"/>
</dbReference>
<dbReference type="GO" id="GO:0051307">
    <property type="term" value="P:meiotic chromosome separation"/>
    <property type="evidence" value="ECO:0007669"/>
    <property type="project" value="TreeGrafter"/>
</dbReference>
<proteinExistence type="predicted"/>
<dbReference type="OrthoDB" id="10255632at2759"/>